<name>A0A558DPX3_9GAMM</name>
<accession>A0A558DPX3</accession>
<evidence type="ECO:0000313" key="2">
    <source>
        <dbReference type="Proteomes" id="UP000316649"/>
    </source>
</evidence>
<dbReference type="AlphaFoldDB" id="A0A558DPX3"/>
<gene>
    <name evidence="1" type="ORF">FHP88_16640</name>
</gene>
<dbReference type="RefSeq" id="WP_144360228.1">
    <property type="nucleotide sequence ID" value="NZ_VMNH01000024.1"/>
</dbReference>
<dbReference type="Proteomes" id="UP000316649">
    <property type="component" value="Unassembled WGS sequence"/>
</dbReference>
<evidence type="ECO:0000313" key="1">
    <source>
        <dbReference type="EMBL" id="TVO70514.1"/>
    </source>
</evidence>
<comment type="caution">
    <text evidence="1">The sequence shown here is derived from an EMBL/GenBank/DDBJ whole genome shotgun (WGS) entry which is preliminary data.</text>
</comment>
<reference evidence="1 2" key="1">
    <citation type="submission" date="2019-07" db="EMBL/GenBank/DDBJ databases">
        <title>The pathways for chlorine oxyanion respiration interact through the shared metabolite chlorate.</title>
        <authorList>
            <person name="Barnum T.P."/>
            <person name="Cheng Y."/>
            <person name="Hill K.A."/>
            <person name="Lucas L.N."/>
            <person name="Carlson H.K."/>
            <person name="Coates J.D."/>
        </authorList>
    </citation>
    <scope>NUCLEOTIDE SEQUENCE [LARGE SCALE GENOMIC DNA]</scope>
    <source>
        <strain evidence="1 2">BK-1</strain>
    </source>
</reference>
<dbReference type="EMBL" id="VMNH01000024">
    <property type="protein sequence ID" value="TVO70514.1"/>
    <property type="molecule type" value="Genomic_DNA"/>
</dbReference>
<dbReference type="OrthoDB" id="6191549at2"/>
<keyword evidence="2" id="KW-1185">Reference proteome</keyword>
<organism evidence="1 2">
    <name type="scientific">Sedimenticola selenatireducens</name>
    <dbReference type="NCBI Taxonomy" id="191960"/>
    <lineage>
        <taxon>Bacteria</taxon>
        <taxon>Pseudomonadati</taxon>
        <taxon>Pseudomonadota</taxon>
        <taxon>Gammaproteobacteria</taxon>
        <taxon>Chromatiales</taxon>
        <taxon>Sedimenticolaceae</taxon>
        <taxon>Sedimenticola</taxon>
    </lineage>
</organism>
<evidence type="ECO:0008006" key="3">
    <source>
        <dbReference type="Google" id="ProtNLM"/>
    </source>
</evidence>
<protein>
    <recommendedName>
        <fullName evidence="3">Dicarboxylate transport domain-containing protein</fullName>
    </recommendedName>
</protein>
<sequence>MNRWRLTAAGRGIDLAKLSSRSPALTNLLQGYSFQAKVDLSGEAQGTLGQLSAAGWHLKFKDLSFADKTADYLGEGLNGEWLGDARLKAGNWSGTQRLAVNKGEMLTPFFYLPVSKQAIELSMGFDYQPKANSLALSSVNFSQGDFLSLNGKAVLDLADSLQIQSAEIMSPPLRISPLFTRYLLPVIANPLLENIELAGELAIAFKYLNNTTDISLGINHLYLEQGLYSQDKGTGQFAIYDLNGQLNWADQNAEDSRISWQGGHFFGGITLGPGALPLNITGNRLALVKSAAIPILDGKLQAEQFELTQGAKGPKIRFQGYLTPITMEAISTAIGWPVLSGQLSGMIPGIAYENGVISVEGLALVKVFDGDILIKQLKLEDLFGALPALTANLEMKNIDLETLTRTFAFGKITGKLAGQVDDLRLEDWAPVSFDARFQTPDDDESRHRINQKAVDNISNLGGAGVSGAISRSFLRFFEEFGYDRLGISCRLENGVCTMGGIESSEKGYYLVKGGGIPRIDIMGFNRRTDWSVLVSKLKQISAGGAPVIE</sequence>
<proteinExistence type="predicted"/>